<evidence type="ECO:0000313" key="1">
    <source>
        <dbReference type="EMBL" id="KAK2734839.1"/>
    </source>
</evidence>
<dbReference type="Proteomes" id="UP001281614">
    <property type="component" value="Unassembled WGS sequence"/>
</dbReference>
<organism evidence="1 2">
    <name type="scientific">Colletotrichum kahawae</name>
    <name type="common">Coffee berry disease fungus</name>
    <dbReference type="NCBI Taxonomy" id="34407"/>
    <lineage>
        <taxon>Eukaryota</taxon>
        <taxon>Fungi</taxon>
        <taxon>Dikarya</taxon>
        <taxon>Ascomycota</taxon>
        <taxon>Pezizomycotina</taxon>
        <taxon>Sordariomycetes</taxon>
        <taxon>Hypocreomycetidae</taxon>
        <taxon>Glomerellales</taxon>
        <taxon>Glomerellaceae</taxon>
        <taxon>Colletotrichum</taxon>
        <taxon>Colletotrichum gloeosporioides species complex</taxon>
    </lineage>
</organism>
<accession>A0AAD9Y3P4</accession>
<comment type="caution">
    <text evidence="1">The sequence shown here is derived from an EMBL/GenBank/DDBJ whole genome shotgun (WGS) entry which is preliminary data.</text>
</comment>
<keyword evidence="2" id="KW-1185">Reference proteome</keyword>
<protein>
    <submittedName>
        <fullName evidence="1">Uncharacterized protein</fullName>
    </submittedName>
</protein>
<name>A0AAD9Y3P4_COLKA</name>
<evidence type="ECO:0000313" key="2">
    <source>
        <dbReference type="Proteomes" id="UP001281614"/>
    </source>
</evidence>
<proteinExistence type="predicted"/>
<sequence>MLTDRDHLMYLGDHPGMDKGHCSGLTSIALQQSTCEYHLILSAHLHCEYSLSLRLITLASDYRSTT</sequence>
<gene>
    <name evidence="1" type="ORF">CKAH01_18967</name>
</gene>
<dbReference type="EMBL" id="VYYT01000455">
    <property type="protein sequence ID" value="KAK2734839.1"/>
    <property type="molecule type" value="Genomic_DNA"/>
</dbReference>
<dbReference type="AlphaFoldDB" id="A0AAD9Y3P4"/>
<reference evidence="1" key="1">
    <citation type="submission" date="2023-02" db="EMBL/GenBank/DDBJ databases">
        <title>Colletotrichum kahawae CIFC_Que2 genome sequencing and assembly.</title>
        <authorList>
            <person name="Baroncelli R."/>
        </authorList>
    </citation>
    <scope>NUCLEOTIDE SEQUENCE</scope>
    <source>
        <strain evidence="1">CIFC_Que2</strain>
    </source>
</reference>